<dbReference type="SUPFAM" id="SSF52266">
    <property type="entry name" value="SGNH hydrolase"/>
    <property type="match status" value="1"/>
</dbReference>
<sequence length="326" mass="37473">MQLQTNFDIPFHPCPIDHSSSVMTIGSCFSTVIGQKLKERKFKVLDNPFGTLFNPLSLLQLIDIALGEPNFPEALFLEHDARHLHYSCHSSISGNTKDELKSFLEAQCRVTKEMLSTASLLVITFGTANVYEHRSSGMIVSNCHKQPAKEFKKKTLSVDEIKKAFSRTHHRLKEMNPDLNIVLTVSPVRHTKDGIPENQLSKSILRVACDELVNVHENLCYFPSYEIMMDELRDYRFYKDDLIHPSTQAEVYIWEKFSHSYLSPAARKQAENIMDIKKALAHRPFNPSSAAHQKFLQNLLRKMEQMPAEFDFTKEIKQVNDQLLSF</sequence>
<dbReference type="InterPro" id="IPR014982">
    <property type="entry name" value="GSCFA"/>
</dbReference>
<gene>
    <name evidence="2" type="ORF">FKX85_11265</name>
</gene>
<organism evidence="2 3">
    <name type="scientific">Echinicola soli</name>
    <dbReference type="NCBI Taxonomy" id="2591634"/>
    <lineage>
        <taxon>Bacteria</taxon>
        <taxon>Pseudomonadati</taxon>
        <taxon>Bacteroidota</taxon>
        <taxon>Cytophagia</taxon>
        <taxon>Cytophagales</taxon>
        <taxon>Cyclobacteriaceae</taxon>
        <taxon>Echinicola</taxon>
    </lineage>
</organism>
<dbReference type="Gene3D" id="3.40.50.1110">
    <property type="entry name" value="SGNH hydrolase"/>
    <property type="match status" value="1"/>
</dbReference>
<evidence type="ECO:0000313" key="2">
    <source>
        <dbReference type="EMBL" id="QDH79585.1"/>
    </source>
</evidence>
<dbReference type="InterPro" id="IPR036514">
    <property type="entry name" value="SGNH_hydro_sf"/>
</dbReference>
<dbReference type="RefSeq" id="WP_141614828.1">
    <property type="nucleotide sequence ID" value="NZ_CP041253.1"/>
</dbReference>
<protein>
    <submittedName>
        <fullName evidence="2">GSCFA domain-containing protein</fullName>
    </submittedName>
</protein>
<evidence type="ECO:0000313" key="3">
    <source>
        <dbReference type="Proteomes" id="UP000316614"/>
    </source>
</evidence>
<dbReference type="Proteomes" id="UP000316614">
    <property type="component" value="Chromosome"/>
</dbReference>
<keyword evidence="3" id="KW-1185">Reference proteome</keyword>
<dbReference type="OrthoDB" id="9807687at2"/>
<dbReference type="Pfam" id="PF08885">
    <property type="entry name" value="GSCFA"/>
    <property type="match status" value="1"/>
</dbReference>
<evidence type="ECO:0000259" key="1">
    <source>
        <dbReference type="Pfam" id="PF08885"/>
    </source>
</evidence>
<dbReference type="KEGG" id="echi:FKX85_11265"/>
<dbReference type="EMBL" id="CP041253">
    <property type="protein sequence ID" value="QDH79585.1"/>
    <property type="molecule type" value="Genomic_DNA"/>
</dbReference>
<proteinExistence type="predicted"/>
<dbReference type="AlphaFoldDB" id="A0A514CIE3"/>
<name>A0A514CIE3_9BACT</name>
<accession>A0A514CIE3</accession>
<reference evidence="2 3" key="1">
    <citation type="submission" date="2019-06" db="EMBL/GenBank/DDBJ databases">
        <title>Echinicola alkalisoli sp. nov. isolated from saline soil.</title>
        <authorList>
            <person name="Sun J.-Q."/>
            <person name="Xu L."/>
        </authorList>
    </citation>
    <scope>NUCLEOTIDE SEQUENCE [LARGE SCALE GENOMIC DNA]</scope>
    <source>
        <strain evidence="2 3">LN3S3</strain>
    </source>
</reference>
<dbReference type="GO" id="GO:0016788">
    <property type="term" value="F:hydrolase activity, acting on ester bonds"/>
    <property type="evidence" value="ECO:0007669"/>
    <property type="project" value="UniProtKB-ARBA"/>
</dbReference>
<feature type="domain" description="GSCFA" evidence="1">
    <location>
        <begin position="22"/>
        <end position="257"/>
    </location>
</feature>